<evidence type="ECO:0000256" key="3">
    <source>
        <dbReference type="SAM" id="Coils"/>
    </source>
</evidence>
<reference evidence="5 6" key="2">
    <citation type="submission" date="2018-11" db="EMBL/GenBank/DDBJ databases">
        <authorList>
            <consortium name="Pathogen Informatics"/>
        </authorList>
    </citation>
    <scope>NUCLEOTIDE SEQUENCE [LARGE SCALE GENOMIC DNA]</scope>
</reference>
<evidence type="ECO:0000256" key="2">
    <source>
        <dbReference type="ARBA" id="ARBA00022803"/>
    </source>
</evidence>
<feature type="coiled-coil region" evidence="3">
    <location>
        <begin position="451"/>
        <end position="485"/>
    </location>
</feature>
<feature type="compositionally biased region" description="Basic and acidic residues" evidence="4">
    <location>
        <begin position="258"/>
        <end position="276"/>
    </location>
</feature>
<sequence>MESETNVTDSTAASDQNESGDKTKEIAQLENLLIEGKQAYISEKFKEAEMKLSEAAELSVNIYGYFAIPTFDPHFYYGKTLLELARLEDDVFTNALKDISSVDNAAKRKTKNEEDENSEKGEELTGHFSFSVRLNFDSSNFVRIILIKSYLILEEEENGIRKTIRDALERNAEAVKHNITCNETQFSDLPDKNMESLYHYLVLHEKNNAAENGLDAETTSNNSRKIQKENDSIIDNVTDMKYANKVNEECTDVKEVLSEGKTEDGSSEVSEVHTVEDSELVSEDITDDSSEREDSVEGIEYLQLAWENLEVARAICDKHLEDDNWKEKKVEVLLDLTDCSTDAENYKQAVDDIDECIMLCESIFHKTDRRTAQAYFVKGRTFNLAKDFQSAAKVFEKSKEILVARKTFSVVQVYCFWKKVSVCHEYIFHNMYLTLNCYMFIVEKLEELLAEEGADDDKEKVKLEIEELKSLLLEIQLKIEDALESAKSMTSVSCNTTRTYFLLTSVVKNFIKHDLNAEGDINSALIKTMENKASGCIDDVSTDDVSSLVRKKSKKAISEEYEIPMKKMKANENSNLMKFGKKLQEPRVFMIVSCHMHNSKRLVHQIYVLIRYLENCLWCKANNAGDI</sequence>
<protein>
    <submittedName>
        <fullName evidence="7">SHNi-TPR domain-containing protein</fullName>
    </submittedName>
</protein>
<dbReference type="InterPro" id="IPR011990">
    <property type="entry name" value="TPR-like_helical_dom_sf"/>
</dbReference>
<dbReference type="InterPro" id="IPR051730">
    <property type="entry name" value="NASP-like"/>
</dbReference>
<dbReference type="EMBL" id="UYYF01004333">
    <property type="protein sequence ID" value="VDN02547.1"/>
    <property type="molecule type" value="Genomic_DNA"/>
</dbReference>
<dbReference type="STRING" id="103827.A0A0N5CY26"/>
<dbReference type="GO" id="GO:0006335">
    <property type="term" value="P:DNA replication-dependent chromatin assembly"/>
    <property type="evidence" value="ECO:0007669"/>
    <property type="project" value="TreeGrafter"/>
</dbReference>
<dbReference type="GO" id="GO:0034080">
    <property type="term" value="P:CENP-A containing chromatin assembly"/>
    <property type="evidence" value="ECO:0007669"/>
    <property type="project" value="TreeGrafter"/>
</dbReference>
<organism evidence="7">
    <name type="scientific">Thelazia callipaeda</name>
    <name type="common">Oriental eyeworm</name>
    <name type="synonym">Parasitic nematode</name>
    <dbReference type="NCBI Taxonomy" id="103827"/>
    <lineage>
        <taxon>Eukaryota</taxon>
        <taxon>Metazoa</taxon>
        <taxon>Ecdysozoa</taxon>
        <taxon>Nematoda</taxon>
        <taxon>Chromadorea</taxon>
        <taxon>Rhabditida</taxon>
        <taxon>Spirurina</taxon>
        <taxon>Spiruromorpha</taxon>
        <taxon>Thelazioidea</taxon>
        <taxon>Thelaziidae</taxon>
        <taxon>Thelazia</taxon>
    </lineage>
</organism>
<dbReference type="SUPFAM" id="SSF48452">
    <property type="entry name" value="TPR-like"/>
    <property type="match status" value="1"/>
</dbReference>
<proteinExistence type="predicted"/>
<name>A0A0N5CY26_THECL</name>
<feature type="region of interest" description="Disordered" evidence="4">
    <location>
        <begin position="1"/>
        <end position="22"/>
    </location>
</feature>
<dbReference type="GO" id="GO:0005654">
    <property type="term" value="C:nucleoplasm"/>
    <property type="evidence" value="ECO:0007669"/>
    <property type="project" value="TreeGrafter"/>
</dbReference>
<reference evidence="7" key="1">
    <citation type="submission" date="2017-02" db="UniProtKB">
        <authorList>
            <consortium name="WormBaseParasite"/>
        </authorList>
    </citation>
    <scope>IDENTIFICATION</scope>
</reference>
<dbReference type="PANTHER" id="PTHR15081:SF1">
    <property type="entry name" value="NUCLEAR AUTOANTIGENIC SPERM PROTEIN"/>
    <property type="match status" value="1"/>
</dbReference>
<evidence type="ECO:0000313" key="6">
    <source>
        <dbReference type="Proteomes" id="UP000276776"/>
    </source>
</evidence>
<keyword evidence="6" id="KW-1185">Reference proteome</keyword>
<dbReference type="PANTHER" id="PTHR15081">
    <property type="entry name" value="NUCLEAR AUTOANTIGENIC SPERM PROTEIN NASP -RELATED"/>
    <property type="match status" value="1"/>
</dbReference>
<feature type="compositionally biased region" description="Acidic residues" evidence="4">
    <location>
        <begin position="277"/>
        <end position="293"/>
    </location>
</feature>
<evidence type="ECO:0000313" key="5">
    <source>
        <dbReference type="EMBL" id="VDN02547.1"/>
    </source>
</evidence>
<dbReference type="WBParaSite" id="TCLT_0000533001-mRNA-1">
    <property type="protein sequence ID" value="TCLT_0000533001-mRNA-1"/>
    <property type="gene ID" value="TCLT_0000533001"/>
</dbReference>
<accession>A0A0N5CY26</accession>
<feature type="region of interest" description="Disordered" evidence="4">
    <location>
        <begin position="258"/>
        <end position="293"/>
    </location>
</feature>
<evidence type="ECO:0000256" key="4">
    <source>
        <dbReference type="SAM" id="MobiDB-lite"/>
    </source>
</evidence>
<dbReference type="GO" id="GO:0042393">
    <property type="term" value="F:histone binding"/>
    <property type="evidence" value="ECO:0007669"/>
    <property type="project" value="TreeGrafter"/>
</dbReference>
<keyword evidence="1" id="KW-0677">Repeat</keyword>
<keyword evidence="3" id="KW-0175">Coiled coil</keyword>
<dbReference type="OMA" id="QIKWRXL"/>
<keyword evidence="2" id="KW-0802">TPR repeat</keyword>
<dbReference type="OrthoDB" id="5587616at2759"/>
<dbReference type="Gene3D" id="1.25.40.10">
    <property type="entry name" value="Tetratricopeptide repeat domain"/>
    <property type="match status" value="1"/>
</dbReference>
<dbReference type="AlphaFoldDB" id="A0A0N5CY26"/>
<evidence type="ECO:0000313" key="7">
    <source>
        <dbReference type="WBParaSite" id="TCLT_0000533001-mRNA-1"/>
    </source>
</evidence>
<evidence type="ECO:0000256" key="1">
    <source>
        <dbReference type="ARBA" id="ARBA00022737"/>
    </source>
</evidence>
<dbReference type="Proteomes" id="UP000276776">
    <property type="component" value="Unassembled WGS sequence"/>
</dbReference>
<feature type="compositionally biased region" description="Polar residues" evidence="4">
    <location>
        <begin position="1"/>
        <end position="17"/>
    </location>
</feature>
<gene>
    <name evidence="5" type="ORF">TCLT_LOCUS5319</name>
</gene>